<dbReference type="FunFam" id="3.10.100.10:FF:000002">
    <property type="entry name" value="Hyaluronan proteoglycan link protein 1"/>
    <property type="match status" value="1"/>
</dbReference>
<dbReference type="Pfam" id="PF00193">
    <property type="entry name" value="Xlink"/>
    <property type="match status" value="2"/>
</dbReference>
<comment type="caution">
    <text evidence="13">The sequence shown here is derived from an EMBL/GenBank/DDBJ whole genome shotgun (WGS) entry which is preliminary data.</text>
</comment>
<dbReference type="InterPro" id="IPR007110">
    <property type="entry name" value="Ig-like_dom"/>
</dbReference>
<keyword evidence="14" id="KW-1185">Reference proteome</keyword>
<dbReference type="SUPFAM" id="SSF56436">
    <property type="entry name" value="C-type lectin-like"/>
    <property type="match status" value="2"/>
</dbReference>
<dbReference type="GO" id="GO:0007417">
    <property type="term" value="P:central nervous system development"/>
    <property type="evidence" value="ECO:0007669"/>
    <property type="project" value="TreeGrafter"/>
</dbReference>
<dbReference type="InterPro" id="IPR036179">
    <property type="entry name" value="Ig-like_dom_sf"/>
</dbReference>
<evidence type="ECO:0000259" key="12">
    <source>
        <dbReference type="PROSITE" id="PS50963"/>
    </source>
</evidence>
<feature type="domain" description="Ig-like" evidence="11">
    <location>
        <begin position="121"/>
        <end position="246"/>
    </location>
</feature>
<dbReference type="AlphaFoldDB" id="A0A9Q1FCC5"/>
<dbReference type="InterPro" id="IPR000538">
    <property type="entry name" value="Link_dom"/>
</dbReference>
<gene>
    <name evidence="13" type="ORF">SKAU_G00184010</name>
</gene>
<feature type="compositionally biased region" description="Basic and acidic residues" evidence="10">
    <location>
        <begin position="551"/>
        <end position="575"/>
    </location>
</feature>
<sequence length="662" mass="70429">MTQCDPPASCDHNQDHVTPTALNRDTPSPFNLPYPKPLTSFLCPPIRMEALKHLHRRPTNLRLNQDRFAFRRIFYNSVTYLISKRSSMVGVAALDVSAGSPVFLCNFLLTALTLGTSLGDPQVRVHRVTRTPTRERLGGDAHLPCSPPPQQDGSAQDPPTVRWTKVWGQRGGDDGGAQREQSVLVARGNVLEVTKAFMGRVSLPGYHDNHYNATLALVGLRSSDSGVYHCEVTVGDDVEKNTVPLEVKGLVFHYRSPRGRYTLSFLDAQRACLQNSALIATPAQLRASFNDGYENCEAGWLSDQTVRYPIQSPGPGCYGDRDDSPGVRSFGSRSAGELFDVYCFATELTGQVFFSSAQQKFMLSSAWSRCRSLGAELATAGQLFLAWQAGLDRCDPGWLADGSVRYPINQPRPDCGGDKPGVRTLYRNPNGTGYHDTSALFDAYCHRDPVGALADGRIAIQSLGARKSAGPSRAGGLLAFAAAPGGSGGGKGGQSLGVSALRAESGRSGGAVRGGEPPALAAVVGRLSDPGRSSPGPETAEGSEVEVPRPSPKDRLEIRSGLGKELEEVPGRAWRDVIGGSSARRDPAPDPPATSDAGSSASPETRGEVLGSRHPGNSTSASAAGKEAGPGQEQEARHPKTTPASTLQPTHRGCSPRTRACI</sequence>
<dbReference type="GO" id="GO:0002052">
    <property type="term" value="P:positive regulation of neuroblast proliferation"/>
    <property type="evidence" value="ECO:0007669"/>
    <property type="project" value="TreeGrafter"/>
</dbReference>
<feature type="region of interest" description="Disordered" evidence="10">
    <location>
        <begin position="131"/>
        <end position="160"/>
    </location>
</feature>
<dbReference type="SUPFAM" id="SSF48726">
    <property type="entry name" value="Immunoglobulin"/>
    <property type="match status" value="1"/>
</dbReference>
<organism evidence="13 14">
    <name type="scientific">Synaphobranchus kaupii</name>
    <name type="common">Kaup's arrowtooth eel</name>
    <dbReference type="NCBI Taxonomy" id="118154"/>
    <lineage>
        <taxon>Eukaryota</taxon>
        <taxon>Metazoa</taxon>
        <taxon>Chordata</taxon>
        <taxon>Craniata</taxon>
        <taxon>Vertebrata</taxon>
        <taxon>Euteleostomi</taxon>
        <taxon>Actinopterygii</taxon>
        <taxon>Neopterygii</taxon>
        <taxon>Teleostei</taxon>
        <taxon>Anguilliformes</taxon>
        <taxon>Synaphobranchidae</taxon>
        <taxon>Synaphobranchus</taxon>
    </lineage>
</organism>
<evidence type="ECO:0000256" key="9">
    <source>
        <dbReference type="PROSITE-ProRule" id="PRU00323"/>
    </source>
</evidence>
<reference evidence="13" key="1">
    <citation type="journal article" date="2023" name="Science">
        <title>Genome structures resolve the early diversification of teleost fishes.</title>
        <authorList>
            <person name="Parey E."/>
            <person name="Louis A."/>
            <person name="Montfort J."/>
            <person name="Bouchez O."/>
            <person name="Roques C."/>
            <person name="Iampietro C."/>
            <person name="Lluch J."/>
            <person name="Castinel A."/>
            <person name="Donnadieu C."/>
            <person name="Desvignes T."/>
            <person name="Floi Bucao C."/>
            <person name="Jouanno E."/>
            <person name="Wen M."/>
            <person name="Mejri S."/>
            <person name="Dirks R."/>
            <person name="Jansen H."/>
            <person name="Henkel C."/>
            <person name="Chen W.J."/>
            <person name="Zahm M."/>
            <person name="Cabau C."/>
            <person name="Klopp C."/>
            <person name="Thompson A.W."/>
            <person name="Robinson-Rechavi M."/>
            <person name="Braasch I."/>
            <person name="Lecointre G."/>
            <person name="Bobe J."/>
            <person name="Postlethwait J.H."/>
            <person name="Berthelot C."/>
            <person name="Roest Crollius H."/>
            <person name="Guiguen Y."/>
        </authorList>
    </citation>
    <scope>NUCLEOTIDE SEQUENCE</scope>
    <source>
        <strain evidence="13">WJC10195</strain>
    </source>
</reference>
<dbReference type="InterPro" id="IPR016187">
    <property type="entry name" value="CTDL_fold"/>
</dbReference>
<keyword evidence="5" id="KW-0654">Proteoglycan</keyword>
<dbReference type="Gene3D" id="3.10.100.10">
    <property type="entry name" value="Mannose-Binding Protein A, subunit A"/>
    <property type="match status" value="2"/>
</dbReference>
<feature type="region of interest" description="Disordered" evidence="10">
    <location>
        <begin position="1"/>
        <end position="29"/>
    </location>
</feature>
<keyword evidence="6 9" id="KW-1015">Disulfide bond</keyword>
<dbReference type="GO" id="GO:0010001">
    <property type="term" value="P:glial cell differentiation"/>
    <property type="evidence" value="ECO:0007669"/>
    <property type="project" value="TreeGrafter"/>
</dbReference>
<feature type="disulfide bond" evidence="9">
    <location>
        <begin position="394"/>
        <end position="415"/>
    </location>
</feature>
<dbReference type="GO" id="GO:0045202">
    <property type="term" value="C:synapse"/>
    <property type="evidence" value="ECO:0007669"/>
    <property type="project" value="TreeGrafter"/>
</dbReference>
<dbReference type="FunFam" id="3.10.100.10:FF:000011">
    <property type="entry name" value="Aggrecan core protein"/>
    <property type="match status" value="1"/>
</dbReference>
<proteinExistence type="predicted"/>
<evidence type="ECO:0000256" key="10">
    <source>
        <dbReference type="SAM" id="MobiDB-lite"/>
    </source>
</evidence>
<evidence type="ECO:0008006" key="15">
    <source>
        <dbReference type="Google" id="ProtNLM"/>
    </source>
</evidence>
<comment type="caution">
    <text evidence="9">Lacks conserved residue(s) required for the propagation of feature annotation.</text>
</comment>
<dbReference type="InterPro" id="IPR016186">
    <property type="entry name" value="C-type_lectin-like/link_sf"/>
</dbReference>
<evidence type="ECO:0000256" key="5">
    <source>
        <dbReference type="ARBA" id="ARBA00022974"/>
    </source>
</evidence>
<dbReference type="PROSITE" id="PS50835">
    <property type="entry name" value="IG_LIKE"/>
    <property type="match status" value="1"/>
</dbReference>
<evidence type="ECO:0000313" key="14">
    <source>
        <dbReference type="Proteomes" id="UP001152622"/>
    </source>
</evidence>
<dbReference type="PROSITE" id="PS50963">
    <property type="entry name" value="LINK_2"/>
    <property type="match status" value="2"/>
</dbReference>
<feature type="compositionally biased region" description="Low complexity" evidence="10">
    <location>
        <begin position="593"/>
        <end position="603"/>
    </location>
</feature>
<keyword evidence="8" id="KW-0393">Immunoglobulin domain</keyword>
<evidence type="ECO:0000256" key="6">
    <source>
        <dbReference type="ARBA" id="ARBA00023157"/>
    </source>
</evidence>
<keyword evidence="7" id="KW-0325">Glycoprotein</keyword>
<keyword evidence="2" id="KW-0964">Secreted</keyword>
<dbReference type="GO" id="GO:0072534">
    <property type="term" value="C:perineuronal net"/>
    <property type="evidence" value="ECO:0007669"/>
    <property type="project" value="TreeGrafter"/>
</dbReference>
<feature type="region of interest" description="Disordered" evidence="10">
    <location>
        <begin position="526"/>
        <end position="662"/>
    </location>
</feature>
<feature type="compositionally biased region" description="Polar residues" evidence="10">
    <location>
        <begin position="16"/>
        <end position="29"/>
    </location>
</feature>
<dbReference type="SMART" id="SM00445">
    <property type="entry name" value="LINK"/>
    <property type="match status" value="2"/>
</dbReference>
<dbReference type="GO" id="GO:0005540">
    <property type="term" value="F:hyaluronic acid binding"/>
    <property type="evidence" value="ECO:0007669"/>
    <property type="project" value="InterPro"/>
</dbReference>
<feature type="disulfide bond" evidence="9">
    <location>
        <begin position="296"/>
        <end position="317"/>
    </location>
</feature>
<dbReference type="Pfam" id="PF07686">
    <property type="entry name" value="V-set"/>
    <property type="match status" value="1"/>
</dbReference>
<dbReference type="Proteomes" id="UP001152622">
    <property type="component" value="Chromosome 6"/>
</dbReference>
<evidence type="ECO:0000256" key="2">
    <source>
        <dbReference type="ARBA" id="ARBA00022525"/>
    </source>
</evidence>
<dbReference type="InterPro" id="IPR050691">
    <property type="entry name" value="Hyaluronan_bind_Proteoglycan"/>
</dbReference>
<dbReference type="InterPro" id="IPR003599">
    <property type="entry name" value="Ig_sub"/>
</dbReference>
<dbReference type="CDD" id="cd03517">
    <property type="entry name" value="Link_domain_CSPGs_modules_1_3"/>
    <property type="match status" value="1"/>
</dbReference>
<dbReference type="SMART" id="SM00409">
    <property type="entry name" value="IG"/>
    <property type="match status" value="1"/>
</dbReference>
<dbReference type="Gene3D" id="2.60.40.10">
    <property type="entry name" value="Immunoglobulins"/>
    <property type="match status" value="1"/>
</dbReference>
<feature type="domain" description="Link" evidence="12">
    <location>
        <begin position="348"/>
        <end position="447"/>
    </location>
</feature>
<evidence type="ECO:0000256" key="3">
    <source>
        <dbReference type="ARBA" id="ARBA00022729"/>
    </source>
</evidence>
<feature type="domain" description="Link" evidence="12">
    <location>
        <begin position="250"/>
        <end position="345"/>
    </location>
</feature>
<evidence type="ECO:0000313" key="13">
    <source>
        <dbReference type="EMBL" id="KAJ8355607.1"/>
    </source>
</evidence>
<dbReference type="PRINTS" id="PR01265">
    <property type="entry name" value="LINKMODULE"/>
</dbReference>
<dbReference type="PANTHER" id="PTHR22804">
    <property type="entry name" value="AGGRECAN/VERSICAN PROTEOGLYCAN"/>
    <property type="match status" value="1"/>
</dbReference>
<keyword evidence="3" id="KW-0732">Signal</keyword>
<evidence type="ECO:0000256" key="1">
    <source>
        <dbReference type="ARBA" id="ARBA00004613"/>
    </source>
</evidence>
<evidence type="ECO:0000256" key="4">
    <source>
        <dbReference type="ARBA" id="ARBA00022737"/>
    </source>
</evidence>
<dbReference type="PANTHER" id="PTHR22804:SF24">
    <property type="entry name" value="NEUROCAN CORE PROTEIN"/>
    <property type="match status" value="1"/>
</dbReference>
<evidence type="ECO:0000256" key="7">
    <source>
        <dbReference type="ARBA" id="ARBA00023180"/>
    </source>
</evidence>
<dbReference type="GO" id="GO:0007155">
    <property type="term" value="P:cell adhesion"/>
    <property type="evidence" value="ECO:0007669"/>
    <property type="project" value="InterPro"/>
</dbReference>
<dbReference type="EMBL" id="JAINUF010000006">
    <property type="protein sequence ID" value="KAJ8355607.1"/>
    <property type="molecule type" value="Genomic_DNA"/>
</dbReference>
<evidence type="ECO:0000256" key="8">
    <source>
        <dbReference type="ARBA" id="ARBA00023319"/>
    </source>
</evidence>
<dbReference type="InterPro" id="IPR013106">
    <property type="entry name" value="Ig_V-set"/>
</dbReference>
<dbReference type="PROSITE" id="PS01241">
    <property type="entry name" value="LINK_1"/>
    <property type="match status" value="1"/>
</dbReference>
<dbReference type="GO" id="GO:0001501">
    <property type="term" value="P:skeletal system development"/>
    <property type="evidence" value="ECO:0007669"/>
    <property type="project" value="TreeGrafter"/>
</dbReference>
<name>A0A9Q1FCC5_SYNKA</name>
<keyword evidence="4" id="KW-0677">Repeat</keyword>
<dbReference type="OrthoDB" id="5860362at2759"/>
<dbReference type="GO" id="GO:0005615">
    <property type="term" value="C:extracellular space"/>
    <property type="evidence" value="ECO:0007669"/>
    <property type="project" value="TreeGrafter"/>
</dbReference>
<protein>
    <recommendedName>
        <fullName evidence="15">Neurocan core protein</fullName>
    </recommendedName>
</protein>
<evidence type="ECO:0000259" key="11">
    <source>
        <dbReference type="PROSITE" id="PS50835"/>
    </source>
</evidence>
<accession>A0A9Q1FCC5</accession>
<comment type="subcellular location">
    <subcellularLocation>
        <location evidence="1">Secreted</location>
    </subcellularLocation>
</comment>
<dbReference type="InterPro" id="IPR013783">
    <property type="entry name" value="Ig-like_fold"/>
</dbReference>